<evidence type="ECO:0000256" key="1">
    <source>
        <dbReference type="SAM" id="MobiDB-lite"/>
    </source>
</evidence>
<accession>A0A1C5ACI7</accession>
<organism evidence="2 3">
    <name type="scientific">Micromonospora carbonacea</name>
    <dbReference type="NCBI Taxonomy" id="47853"/>
    <lineage>
        <taxon>Bacteria</taxon>
        <taxon>Bacillati</taxon>
        <taxon>Actinomycetota</taxon>
        <taxon>Actinomycetes</taxon>
        <taxon>Micromonosporales</taxon>
        <taxon>Micromonosporaceae</taxon>
        <taxon>Micromonospora</taxon>
    </lineage>
</organism>
<dbReference type="RefSeq" id="WP_074476944.1">
    <property type="nucleotide sequence ID" value="NZ_FMCT01000012.1"/>
</dbReference>
<dbReference type="AlphaFoldDB" id="A0A1C5ACI7"/>
<keyword evidence="3" id="KW-1185">Reference proteome</keyword>
<reference evidence="3" key="1">
    <citation type="submission" date="2016-06" db="EMBL/GenBank/DDBJ databases">
        <authorList>
            <person name="Varghese N."/>
            <person name="Submissions Spin"/>
        </authorList>
    </citation>
    <scope>NUCLEOTIDE SEQUENCE [LARGE SCALE GENOMIC DNA]</scope>
    <source>
        <strain evidence="3">DSM 43168</strain>
    </source>
</reference>
<protein>
    <submittedName>
        <fullName evidence="2">Uncharacterized protein</fullName>
    </submittedName>
</protein>
<evidence type="ECO:0000313" key="3">
    <source>
        <dbReference type="Proteomes" id="UP000183585"/>
    </source>
</evidence>
<dbReference type="Proteomes" id="UP000183585">
    <property type="component" value="Unassembled WGS sequence"/>
</dbReference>
<name>A0A1C5ACI7_9ACTN</name>
<dbReference type="EMBL" id="FMCT01000012">
    <property type="protein sequence ID" value="SCF42962.1"/>
    <property type="molecule type" value="Genomic_DNA"/>
</dbReference>
<feature type="region of interest" description="Disordered" evidence="1">
    <location>
        <begin position="1"/>
        <end position="23"/>
    </location>
</feature>
<evidence type="ECO:0000313" key="2">
    <source>
        <dbReference type="EMBL" id="SCF42962.1"/>
    </source>
</evidence>
<proteinExistence type="predicted"/>
<gene>
    <name evidence="2" type="ORF">GA0070563_112164</name>
</gene>
<sequence length="127" mass="14075">MTIRPATQPALFDAASTSVPHPGSACCDPNQDLAGWIQLQRARIERDRRWIRVLHQRGRRLRKAATRALTNSDTNTSRALDGASVDAHGLANALAQDMLIREGEVERIEAAHQYRLQATNTYMGDVA</sequence>